<evidence type="ECO:0000313" key="4">
    <source>
        <dbReference type="Proteomes" id="UP000596742"/>
    </source>
</evidence>
<dbReference type="CDD" id="cd18793">
    <property type="entry name" value="SF2_C_SNF"/>
    <property type="match status" value="1"/>
</dbReference>
<dbReference type="InterPro" id="IPR001650">
    <property type="entry name" value="Helicase_C-like"/>
</dbReference>
<feature type="domain" description="Helicase C-terminal" evidence="2">
    <location>
        <begin position="1"/>
        <end position="98"/>
    </location>
</feature>
<feature type="non-terminal residue" evidence="3">
    <location>
        <position position="1"/>
    </location>
</feature>
<keyword evidence="1 3" id="KW-0378">Hydrolase</keyword>
<evidence type="ECO:0000256" key="1">
    <source>
        <dbReference type="ARBA" id="ARBA00022801"/>
    </source>
</evidence>
<dbReference type="InterPro" id="IPR044972">
    <property type="entry name" value="Mot1"/>
</dbReference>
<organism evidence="3 4">
    <name type="scientific">Mytilus galloprovincialis</name>
    <name type="common">Mediterranean mussel</name>
    <dbReference type="NCBI Taxonomy" id="29158"/>
    <lineage>
        <taxon>Eukaryota</taxon>
        <taxon>Metazoa</taxon>
        <taxon>Spiralia</taxon>
        <taxon>Lophotrochozoa</taxon>
        <taxon>Mollusca</taxon>
        <taxon>Bivalvia</taxon>
        <taxon>Autobranchia</taxon>
        <taxon>Pteriomorphia</taxon>
        <taxon>Mytilida</taxon>
        <taxon>Mytiloidea</taxon>
        <taxon>Mytilidae</taxon>
        <taxon>Mytilinae</taxon>
        <taxon>Mytilus</taxon>
    </lineage>
</organism>
<dbReference type="EC" id="3.6.4.-" evidence="3"/>
<name>A0A8B6BSN9_MYTGA</name>
<dbReference type="PROSITE" id="PS51194">
    <property type="entry name" value="HELICASE_CTER"/>
    <property type="match status" value="1"/>
</dbReference>
<evidence type="ECO:0000259" key="2">
    <source>
        <dbReference type="PROSITE" id="PS51194"/>
    </source>
</evidence>
<dbReference type="PANTHER" id="PTHR36498">
    <property type="entry name" value="TATA-BINDING PROTEIN-ASSOCIATED FACTOR 172"/>
    <property type="match status" value="1"/>
</dbReference>
<sequence length="162" mass="18357">FNNDPSIDILLLTTHVGGLGLNLTGADTVIFVEHDWNPMKDLQAMDRAHRIGQKKVVNVYRLITRGTLEEKIMGLQKFKMTIANTVISQENSSLQSMGTDQLLDLFSLDEKNKGEKIAGSSQGDKWNKKESMQTVIESLGELWDESQYEKEYSLDNFMESLK</sequence>
<dbReference type="OrthoDB" id="10252227at2759"/>
<dbReference type="Pfam" id="PF00271">
    <property type="entry name" value="Helicase_C"/>
    <property type="match status" value="1"/>
</dbReference>
<accession>A0A8B6BSN9</accession>
<dbReference type="GO" id="GO:0016887">
    <property type="term" value="F:ATP hydrolysis activity"/>
    <property type="evidence" value="ECO:0007669"/>
    <property type="project" value="InterPro"/>
</dbReference>
<dbReference type="EMBL" id="UYJE01000659">
    <property type="protein sequence ID" value="VDH95012.1"/>
    <property type="molecule type" value="Genomic_DNA"/>
</dbReference>
<dbReference type="GO" id="GO:0017025">
    <property type="term" value="F:TBP-class protein binding"/>
    <property type="evidence" value="ECO:0007669"/>
    <property type="project" value="InterPro"/>
</dbReference>
<dbReference type="InterPro" id="IPR027417">
    <property type="entry name" value="P-loop_NTPase"/>
</dbReference>
<dbReference type="PANTHER" id="PTHR36498:SF1">
    <property type="entry name" value="TATA-BINDING PROTEIN-ASSOCIATED FACTOR 172"/>
    <property type="match status" value="1"/>
</dbReference>
<keyword evidence="4" id="KW-1185">Reference proteome</keyword>
<proteinExistence type="predicted"/>
<gene>
    <name evidence="3" type="ORF">MGAL_10B029542</name>
</gene>
<dbReference type="Gene3D" id="3.40.50.300">
    <property type="entry name" value="P-loop containing nucleotide triphosphate hydrolases"/>
    <property type="match status" value="1"/>
</dbReference>
<dbReference type="SUPFAM" id="SSF52540">
    <property type="entry name" value="P-loop containing nucleoside triphosphate hydrolases"/>
    <property type="match status" value="1"/>
</dbReference>
<comment type="caution">
    <text evidence="3">The sequence shown here is derived from an EMBL/GenBank/DDBJ whole genome shotgun (WGS) entry which is preliminary data.</text>
</comment>
<dbReference type="GO" id="GO:0003677">
    <property type="term" value="F:DNA binding"/>
    <property type="evidence" value="ECO:0007669"/>
    <property type="project" value="InterPro"/>
</dbReference>
<evidence type="ECO:0000313" key="3">
    <source>
        <dbReference type="EMBL" id="VDH95012.1"/>
    </source>
</evidence>
<dbReference type="InterPro" id="IPR049730">
    <property type="entry name" value="SNF2/RAD54-like_C"/>
</dbReference>
<reference evidence="3" key="1">
    <citation type="submission" date="2018-11" db="EMBL/GenBank/DDBJ databases">
        <authorList>
            <person name="Alioto T."/>
            <person name="Alioto T."/>
        </authorList>
    </citation>
    <scope>NUCLEOTIDE SEQUENCE</scope>
</reference>
<dbReference type="Proteomes" id="UP000596742">
    <property type="component" value="Unassembled WGS sequence"/>
</dbReference>
<protein>
    <submittedName>
        <fullName evidence="3">TATA-binding protein-associated factor</fullName>
        <ecNumber evidence="3">3.6.4.-</ecNumber>
    </submittedName>
</protein>
<dbReference type="AlphaFoldDB" id="A0A8B6BSN9"/>